<dbReference type="Proteomes" id="UP001291623">
    <property type="component" value="Unassembled WGS sequence"/>
</dbReference>
<comment type="caution">
    <text evidence="2">The sequence shown here is derived from an EMBL/GenBank/DDBJ whole genome shotgun (WGS) entry which is preliminary data.</text>
</comment>
<dbReference type="GO" id="GO:0045004">
    <property type="term" value="P:DNA replication proofreading"/>
    <property type="evidence" value="ECO:0007669"/>
    <property type="project" value="TreeGrafter"/>
</dbReference>
<dbReference type="AlphaFoldDB" id="A0AAE1V6R6"/>
<dbReference type="GO" id="GO:0008310">
    <property type="term" value="F:single-stranded DNA 3'-5' DNA exonuclease activity"/>
    <property type="evidence" value="ECO:0007669"/>
    <property type="project" value="TreeGrafter"/>
</dbReference>
<dbReference type="PANTHER" id="PTHR10670:SF0">
    <property type="entry name" value="DNA POLYMERASE EPSILON CATALYTIC SUBUNIT A"/>
    <property type="match status" value="1"/>
</dbReference>
<gene>
    <name evidence="2" type="ORF">RND71_020827</name>
</gene>
<keyword evidence="1" id="KW-0863">Zinc-finger</keyword>
<dbReference type="GO" id="GO:0003677">
    <property type="term" value="F:DNA binding"/>
    <property type="evidence" value="ECO:0007669"/>
    <property type="project" value="UniProtKB-KW"/>
</dbReference>
<name>A0AAE1V6R6_9SOLA</name>
<proteinExistence type="inferred from homology"/>
<keyword evidence="1" id="KW-0539">Nucleus</keyword>
<comment type="cofactor">
    <cofactor evidence="1">
        <name>[4Fe-4S] cluster</name>
        <dbReference type="ChEBI" id="CHEBI:49883"/>
    </cofactor>
</comment>
<dbReference type="GO" id="GO:0051539">
    <property type="term" value="F:4 iron, 4 sulfur cluster binding"/>
    <property type="evidence" value="ECO:0007669"/>
    <property type="project" value="UniProtKB-KW"/>
</dbReference>
<dbReference type="GO" id="GO:0003887">
    <property type="term" value="F:DNA-directed DNA polymerase activity"/>
    <property type="evidence" value="ECO:0007669"/>
    <property type="project" value="UniProtKB-KW"/>
</dbReference>
<protein>
    <recommendedName>
        <fullName evidence="1">DNA polymerase epsilon catalytic subunit</fullName>
        <ecNumber evidence="1">2.7.7.7</ecNumber>
    </recommendedName>
</protein>
<comment type="catalytic activity">
    <reaction evidence="1">
        <text>DNA(n) + a 2'-deoxyribonucleoside 5'-triphosphate = DNA(n+1) + diphosphate</text>
        <dbReference type="Rhea" id="RHEA:22508"/>
        <dbReference type="Rhea" id="RHEA-COMP:17339"/>
        <dbReference type="Rhea" id="RHEA-COMP:17340"/>
        <dbReference type="ChEBI" id="CHEBI:33019"/>
        <dbReference type="ChEBI" id="CHEBI:61560"/>
        <dbReference type="ChEBI" id="CHEBI:173112"/>
        <dbReference type="EC" id="2.7.7.7"/>
    </reaction>
</comment>
<keyword evidence="1" id="KW-0479">Metal-binding</keyword>
<dbReference type="GO" id="GO:0008622">
    <property type="term" value="C:epsilon DNA polymerase complex"/>
    <property type="evidence" value="ECO:0007669"/>
    <property type="project" value="InterPro"/>
</dbReference>
<comment type="function">
    <text evidence="1">DNA polymerase II participates in chromosomal DNA replication.</text>
</comment>
<dbReference type="GO" id="GO:0006297">
    <property type="term" value="P:nucleotide-excision repair, DNA gap filling"/>
    <property type="evidence" value="ECO:0007669"/>
    <property type="project" value="TreeGrafter"/>
</dbReference>
<accession>A0AAE1V6R6</accession>
<keyword evidence="1" id="KW-0238">DNA-binding</keyword>
<comment type="similarity">
    <text evidence="1">Belongs to the DNA polymerase type-B family.</text>
</comment>
<keyword evidence="1" id="KW-0548">Nucleotidyltransferase</keyword>
<reference evidence="2" key="1">
    <citation type="submission" date="2023-12" db="EMBL/GenBank/DDBJ databases">
        <title>Genome assembly of Anisodus tanguticus.</title>
        <authorList>
            <person name="Wang Y.-J."/>
        </authorList>
    </citation>
    <scope>NUCLEOTIDE SEQUENCE</scope>
    <source>
        <strain evidence="2">KB-2021</strain>
        <tissue evidence="2">Leaf</tissue>
    </source>
</reference>
<keyword evidence="1" id="KW-0004">4Fe-4S</keyword>
<dbReference type="GO" id="GO:0006287">
    <property type="term" value="P:base-excision repair, gap-filling"/>
    <property type="evidence" value="ECO:0007669"/>
    <property type="project" value="TreeGrafter"/>
</dbReference>
<dbReference type="GO" id="GO:0006272">
    <property type="term" value="P:leading strand elongation"/>
    <property type="evidence" value="ECO:0007669"/>
    <property type="project" value="TreeGrafter"/>
</dbReference>
<keyword evidence="1" id="KW-0411">Iron-sulfur</keyword>
<sequence>MQDHFILIVFEFMYVPWKYAQEQATHRESTSDGDLCTPSITAVLAETYDLKMAEDLKKKIRTYFTDKLLKIVCDPNLQMKVMNNSQKIQETSDANSQSYSHVQKGDPALEFIKHVCAVLALDQNVQHEVLVYNVFQDSLFLRMNEICISNTYSPCAKKTALSFNCCVLLLNAC</sequence>
<keyword evidence="1" id="KW-0808">Transferase</keyword>
<dbReference type="EC" id="2.7.7.7" evidence="1"/>
<dbReference type="GO" id="GO:0000278">
    <property type="term" value="P:mitotic cell cycle"/>
    <property type="evidence" value="ECO:0007669"/>
    <property type="project" value="TreeGrafter"/>
</dbReference>
<keyword evidence="1" id="KW-0235">DNA replication</keyword>
<dbReference type="EMBL" id="JAVYJV010000011">
    <property type="protein sequence ID" value="KAK4358598.1"/>
    <property type="molecule type" value="Genomic_DNA"/>
</dbReference>
<dbReference type="PANTHER" id="PTHR10670">
    <property type="entry name" value="DNA POLYMERASE EPSILON CATALYTIC SUBUNIT A"/>
    <property type="match status" value="1"/>
</dbReference>
<comment type="subcellular location">
    <subcellularLocation>
        <location evidence="1">Nucleus</location>
    </subcellularLocation>
</comment>
<evidence type="ECO:0000313" key="2">
    <source>
        <dbReference type="EMBL" id="KAK4358598.1"/>
    </source>
</evidence>
<evidence type="ECO:0000256" key="1">
    <source>
        <dbReference type="RuleBase" id="RU365029"/>
    </source>
</evidence>
<dbReference type="InterPro" id="IPR029703">
    <property type="entry name" value="POL2"/>
</dbReference>
<keyword evidence="1" id="KW-0239">DNA-directed DNA polymerase</keyword>
<evidence type="ECO:0000313" key="3">
    <source>
        <dbReference type="Proteomes" id="UP001291623"/>
    </source>
</evidence>
<keyword evidence="1" id="KW-0408">Iron</keyword>
<keyword evidence="1" id="KW-0862">Zinc</keyword>
<dbReference type="GO" id="GO:0008270">
    <property type="term" value="F:zinc ion binding"/>
    <property type="evidence" value="ECO:0007669"/>
    <property type="project" value="UniProtKB-KW"/>
</dbReference>
<organism evidence="2 3">
    <name type="scientific">Anisodus tanguticus</name>
    <dbReference type="NCBI Taxonomy" id="243964"/>
    <lineage>
        <taxon>Eukaryota</taxon>
        <taxon>Viridiplantae</taxon>
        <taxon>Streptophyta</taxon>
        <taxon>Embryophyta</taxon>
        <taxon>Tracheophyta</taxon>
        <taxon>Spermatophyta</taxon>
        <taxon>Magnoliopsida</taxon>
        <taxon>eudicotyledons</taxon>
        <taxon>Gunneridae</taxon>
        <taxon>Pentapetalae</taxon>
        <taxon>asterids</taxon>
        <taxon>lamiids</taxon>
        <taxon>Solanales</taxon>
        <taxon>Solanaceae</taxon>
        <taxon>Solanoideae</taxon>
        <taxon>Hyoscyameae</taxon>
        <taxon>Anisodus</taxon>
    </lineage>
</organism>
<keyword evidence="3" id="KW-1185">Reference proteome</keyword>